<feature type="chain" id="PRO_5020443392" evidence="1">
    <location>
        <begin position="23"/>
        <end position="87"/>
    </location>
</feature>
<evidence type="ECO:0000256" key="1">
    <source>
        <dbReference type="SAM" id="SignalP"/>
    </source>
</evidence>
<accession>A0A4R1B6B8</accession>
<comment type="caution">
    <text evidence="2">The sequence shown here is derived from an EMBL/GenBank/DDBJ whole genome shotgun (WGS) entry which is preliminary data.</text>
</comment>
<keyword evidence="1" id="KW-0732">Signal</keyword>
<proteinExistence type="predicted"/>
<sequence length="87" mass="9354">MRTIMTGLLLCAMAGLATATLAADAAKNGEVVETLRKTCDCVRHHPSGFPYIEQRIATCKTYKNSQGHVTAFDCPNCYALCSDKPAS</sequence>
<reference evidence="2 3" key="1">
    <citation type="submission" date="2019-03" db="EMBL/GenBank/DDBJ databases">
        <title>Genome sequence of Thiobacillaceae bacterium LSR1, a sulfur-oxidizing bacterium isolated from freshwater sediment.</title>
        <authorList>
            <person name="Li S."/>
        </authorList>
    </citation>
    <scope>NUCLEOTIDE SEQUENCE [LARGE SCALE GENOMIC DNA]</scope>
    <source>
        <strain evidence="2 3">LSR1</strain>
    </source>
</reference>
<evidence type="ECO:0000313" key="2">
    <source>
        <dbReference type="EMBL" id="TCJ11758.1"/>
    </source>
</evidence>
<name>A0A4R1B6B8_9PROT</name>
<feature type="signal peptide" evidence="1">
    <location>
        <begin position="1"/>
        <end position="22"/>
    </location>
</feature>
<dbReference type="Proteomes" id="UP000295443">
    <property type="component" value="Unassembled WGS sequence"/>
</dbReference>
<dbReference type="RefSeq" id="WP_131448611.1">
    <property type="nucleotide sequence ID" value="NZ_SJZB01000049.1"/>
</dbReference>
<protein>
    <submittedName>
        <fullName evidence="2">Uncharacterized protein</fullName>
    </submittedName>
</protein>
<gene>
    <name evidence="2" type="ORF">EZJ19_13950</name>
</gene>
<dbReference type="EMBL" id="SJZB01000049">
    <property type="protein sequence ID" value="TCJ11758.1"/>
    <property type="molecule type" value="Genomic_DNA"/>
</dbReference>
<organism evidence="2 3">
    <name type="scientific">Parasulfuritortus cantonensis</name>
    <dbReference type="NCBI Taxonomy" id="2528202"/>
    <lineage>
        <taxon>Bacteria</taxon>
        <taxon>Pseudomonadati</taxon>
        <taxon>Pseudomonadota</taxon>
        <taxon>Betaproteobacteria</taxon>
        <taxon>Nitrosomonadales</taxon>
        <taxon>Thiobacillaceae</taxon>
        <taxon>Parasulfuritortus</taxon>
    </lineage>
</organism>
<keyword evidence="3" id="KW-1185">Reference proteome</keyword>
<dbReference type="AlphaFoldDB" id="A0A4R1B6B8"/>
<evidence type="ECO:0000313" key="3">
    <source>
        <dbReference type="Proteomes" id="UP000295443"/>
    </source>
</evidence>